<proteinExistence type="predicted"/>
<dbReference type="AlphaFoldDB" id="A0A2S5CFJ5"/>
<sequence>MVKHLETLEKYDCSDWEELAPTVIGGIKKEGRSIHIVIRPSDNGQVIIYYGYEKDVLDTADAELWIDNGKDTPNHLTLGKILKKTGINKIPV</sequence>
<evidence type="ECO:0000313" key="2">
    <source>
        <dbReference type="Proteomes" id="UP000237423"/>
    </source>
</evidence>
<protein>
    <submittedName>
        <fullName evidence="1">Uncharacterized protein</fullName>
    </submittedName>
</protein>
<name>A0A2S5CFJ5_9GAMM</name>
<dbReference type="Proteomes" id="UP000237423">
    <property type="component" value="Unassembled WGS sequence"/>
</dbReference>
<reference evidence="1 2" key="1">
    <citation type="submission" date="2017-11" db="EMBL/GenBank/DDBJ databases">
        <title>Draft Genome Sequence of Methylobacter psychrotolerans Sph1T, an Obligate Methanotroph from Low-Temperature Environments.</title>
        <authorList>
            <person name="Oshkin I.Y."/>
            <person name="Miroshnikov K."/>
            <person name="Belova S.E."/>
            <person name="Korzhenkov A."/>
            <person name="Toshchakov S.V."/>
            <person name="Dedysh S.N."/>
        </authorList>
    </citation>
    <scope>NUCLEOTIDE SEQUENCE [LARGE SCALE GENOMIC DNA]</scope>
    <source>
        <strain evidence="1 2">Sph1</strain>
    </source>
</reference>
<accession>A0A2S5CFJ5</accession>
<dbReference type="EMBL" id="PGFZ01000057">
    <property type="protein sequence ID" value="POZ49574.1"/>
    <property type="molecule type" value="Genomic_DNA"/>
</dbReference>
<organism evidence="1 2">
    <name type="scientific">Methylovulum psychrotolerans</name>
    <dbReference type="NCBI Taxonomy" id="1704499"/>
    <lineage>
        <taxon>Bacteria</taxon>
        <taxon>Pseudomonadati</taxon>
        <taxon>Pseudomonadota</taxon>
        <taxon>Gammaproteobacteria</taxon>
        <taxon>Methylococcales</taxon>
        <taxon>Methylococcaceae</taxon>
        <taxon>Methylovulum</taxon>
    </lineage>
</organism>
<evidence type="ECO:0000313" key="1">
    <source>
        <dbReference type="EMBL" id="POZ49574.1"/>
    </source>
</evidence>
<comment type="caution">
    <text evidence="1">The sequence shown here is derived from an EMBL/GenBank/DDBJ whole genome shotgun (WGS) entry which is preliminary data.</text>
</comment>
<gene>
    <name evidence="1" type="ORF">AADEFJLK_04659</name>
</gene>